<dbReference type="RefSeq" id="WP_311664693.1">
    <property type="nucleotide sequence ID" value="NZ_JAVRHT010000033.1"/>
</dbReference>
<comment type="function">
    <text evidence="8">Involved in the cellular defense against the biological effects of O6-methylguanine (O6-MeG) and O4-methylthymine (O4-MeT) in DNA. Repairs the methylated nucleobase in DNA by stoichiometrically transferring the methyl group to a cysteine residue in the enzyme. This is a suicide reaction: the enzyme is irreversibly inactivated.</text>
</comment>
<dbReference type="PROSITE" id="PS00374">
    <property type="entry name" value="MGMT"/>
    <property type="match status" value="1"/>
</dbReference>
<evidence type="ECO:0000256" key="5">
    <source>
        <dbReference type="ARBA" id="ARBA00022763"/>
    </source>
</evidence>
<evidence type="ECO:0000259" key="10">
    <source>
        <dbReference type="Pfam" id="PF02870"/>
    </source>
</evidence>
<dbReference type="SUPFAM" id="SSF46767">
    <property type="entry name" value="Methylated DNA-protein cysteine methyltransferase, C-terminal domain"/>
    <property type="match status" value="1"/>
</dbReference>
<dbReference type="GO" id="GO:0032259">
    <property type="term" value="P:methylation"/>
    <property type="evidence" value="ECO:0007669"/>
    <property type="project" value="UniProtKB-KW"/>
</dbReference>
<dbReference type="InterPro" id="IPR023546">
    <property type="entry name" value="MGMT"/>
</dbReference>
<comment type="catalytic activity">
    <reaction evidence="7 8">
        <text>a 6-O-methyl-2'-deoxyguanosine in DNA + L-cysteinyl-[protein] = S-methyl-L-cysteinyl-[protein] + a 2'-deoxyguanosine in DNA</text>
        <dbReference type="Rhea" id="RHEA:24000"/>
        <dbReference type="Rhea" id="RHEA-COMP:10131"/>
        <dbReference type="Rhea" id="RHEA-COMP:10132"/>
        <dbReference type="Rhea" id="RHEA-COMP:11367"/>
        <dbReference type="Rhea" id="RHEA-COMP:11368"/>
        <dbReference type="ChEBI" id="CHEBI:29950"/>
        <dbReference type="ChEBI" id="CHEBI:82612"/>
        <dbReference type="ChEBI" id="CHEBI:85445"/>
        <dbReference type="ChEBI" id="CHEBI:85448"/>
        <dbReference type="EC" id="2.1.1.63"/>
    </reaction>
</comment>
<evidence type="ECO:0000313" key="12">
    <source>
        <dbReference type="Proteomes" id="UP001267426"/>
    </source>
</evidence>
<organism evidence="11 12">
    <name type="scientific">Rubrivirga litoralis</name>
    <dbReference type="NCBI Taxonomy" id="3075598"/>
    <lineage>
        <taxon>Bacteria</taxon>
        <taxon>Pseudomonadati</taxon>
        <taxon>Rhodothermota</taxon>
        <taxon>Rhodothermia</taxon>
        <taxon>Rhodothermales</taxon>
        <taxon>Rubricoccaceae</taxon>
        <taxon>Rubrivirga</taxon>
    </lineage>
</organism>
<dbReference type="NCBIfam" id="TIGR00589">
    <property type="entry name" value="ogt"/>
    <property type="match status" value="1"/>
</dbReference>
<dbReference type="Gene3D" id="3.30.160.70">
    <property type="entry name" value="Methylated DNA-protein cysteine methyltransferase domain"/>
    <property type="match status" value="1"/>
</dbReference>
<keyword evidence="5 8" id="KW-0227">DNA damage</keyword>
<keyword evidence="12" id="KW-1185">Reference proteome</keyword>
<evidence type="ECO:0000256" key="1">
    <source>
        <dbReference type="ARBA" id="ARBA00001286"/>
    </source>
</evidence>
<keyword evidence="2 8" id="KW-0963">Cytoplasm</keyword>
<sequence length="161" mass="16417">MRRTLTVATPLGPLLLTANGGALVGVAFDADRPAPTAAPPDAEADALLAAAAAELRAYFDGSRAPFTVPVRPEGTPFQERVWAALREVPHGETVGYGALAARLGDPGAAQAVGAANGQNPVAVVVPCHRVVGADGSLTGYAGGLARKRALLDLESRQGRLF</sequence>
<dbReference type="HAMAP" id="MF_00772">
    <property type="entry name" value="OGT"/>
    <property type="match status" value="1"/>
</dbReference>
<dbReference type="EMBL" id="JAVRHT010000033">
    <property type="protein sequence ID" value="MDT0632627.1"/>
    <property type="molecule type" value="Genomic_DNA"/>
</dbReference>
<comment type="catalytic activity">
    <reaction evidence="1 8">
        <text>a 4-O-methyl-thymidine in DNA + L-cysteinyl-[protein] = a thymidine in DNA + S-methyl-L-cysteinyl-[protein]</text>
        <dbReference type="Rhea" id="RHEA:53428"/>
        <dbReference type="Rhea" id="RHEA-COMP:10131"/>
        <dbReference type="Rhea" id="RHEA-COMP:10132"/>
        <dbReference type="Rhea" id="RHEA-COMP:13555"/>
        <dbReference type="Rhea" id="RHEA-COMP:13556"/>
        <dbReference type="ChEBI" id="CHEBI:29950"/>
        <dbReference type="ChEBI" id="CHEBI:82612"/>
        <dbReference type="ChEBI" id="CHEBI:137386"/>
        <dbReference type="ChEBI" id="CHEBI:137387"/>
        <dbReference type="EC" id="2.1.1.63"/>
    </reaction>
</comment>
<feature type="active site" description="Nucleophile; methyl group acceptor" evidence="8">
    <location>
        <position position="127"/>
    </location>
</feature>
<proteinExistence type="inferred from homology"/>
<dbReference type="Pfam" id="PF02870">
    <property type="entry name" value="Methyltransf_1N"/>
    <property type="match status" value="1"/>
</dbReference>
<dbReference type="EC" id="2.1.1.63" evidence="8"/>
<gene>
    <name evidence="11" type="ORF">RM540_12775</name>
</gene>
<comment type="similarity">
    <text evidence="8">Belongs to the MGMT family.</text>
</comment>
<dbReference type="Pfam" id="PF01035">
    <property type="entry name" value="DNA_binding_1"/>
    <property type="match status" value="1"/>
</dbReference>
<evidence type="ECO:0000256" key="2">
    <source>
        <dbReference type="ARBA" id="ARBA00022490"/>
    </source>
</evidence>
<evidence type="ECO:0000256" key="4">
    <source>
        <dbReference type="ARBA" id="ARBA00022679"/>
    </source>
</evidence>
<evidence type="ECO:0000313" key="11">
    <source>
        <dbReference type="EMBL" id="MDT0632627.1"/>
    </source>
</evidence>
<comment type="subcellular location">
    <subcellularLocation>
        <location evidence="8">Cytoplasm</location>
    </subcellularLocation>
</comment>
<dbReference type="PANTHER" id="PTHR10815:SF5">
    <property type="entry name" value="METHYLATED-DNA--PROTEIN-CYSTEINE METHYLTRANSFERASE"/>
    <property type="match status" value="1"/>
</dbReference>
<comment type="miscellaneous">
    <text evidence="8">This enzyme catalyzes only one turnover and therefore is not strictly catalytic. According to one definition, an enzyme is a biocatalyst that acts repeatedly and over many reaction cycles.</text>
</comment>
<feature type="domain" description="Methylated-DNA-[protein]-cysteine S-methyltransferase DNA binding" evidence="9">
    <location>
        <begin position="76"/>
        <end position="155"/>
    </location>
</feature>
<keyword evidence="3 8" id="KW-0489">Methyltransferase</keyword>
<evidence type="ECO:0000256" key="6">
    <source>
        <dbReference type="ARBA" id="ARBA00023204"/>
    </source>
</evidence>
<accession>A0ABU3BTL3</accession>
<dbReference type="GO" id="GO:0003908">
    <property type="term" value="F:methylated-DNA-[protein]-cysteine S-methyltransferase activity"/>
    <property type="evidence" value="ECO:0007669"/>
    <property type="project" value="UniProtKB-EC"/>
</dbReference>
<evidence type="ECO:0000256" key="7">
    <source>
        <dbReference type="ARBA" id="ARBA00049348"/>
    </source>
</evidence>
<dbReference type="InterPro" id="IPR036631">
    <property type="entry name" value="MGMT_N_sf"/>
</dbReference>
<evidence type="ECO:0000256" key="3">
    <source>
        <dbReference type="ARBA" id="ARBA00022603"/>
    </source>
</evidence>
<protein>
    <recommendedName>
        <fullName evidence="8">Methylated-DNA--protein-cysteine methyltransferase</fullName>
        <ecNumber evidence="8">2.1.1.63</ecNumber>
    </recommendedName>
    <alternativeName>
        <fullName evidence="8">6-O-methylguanine-DNA methyltransferase</fullName>
        <shortName evidence="8">MGMT</shortName>
    </alternativeName>
    <alternativeName>
        <fullName evidence="8">O-6-methylguanine-DNA-alkyltransferase</fullName>
    </alternativeName>
</protein>
<dbReference type="SUPFAM" id="SSF53155">
    <property type="entry name" value="Methylated DNA-protein cysteine methyltransferase domain"/>
    <property type="match status" value="1"/>
</dbReference>
<dbReference type="InterPro" id="IPR036217">
    <property type="entry name" value="MethylDNA_cys_MeTrfase_DNAb"/>
</dbReference>
<keyword evidence="6 8" id="KW-0234">DNA repair</keyword>
<dbReference type="CDD" id="cd06445">
    <property type="entry name" value="ATase"/>
    <property type="match status" value="1"/>
</dbReference>
<dbReference type="Proteomes" id="UP001267426">
    <property type="component" value="Unassembled WGS sequence"/>
</dbReference>
<dbReference type="InterPro" id="IPR014048">
    <property type="entry name" value="MethylDNA_cys_MeTrfase_DNA-bd"/>
</dbReference>
<comment type="caution">
    <text evidence="11">The sequence shown here is derived from an EMBL/GenBank/DDBJ whole genome shotgun (WGS) entry which is preliminary data.</text>
</comment>
<dbReference type="InterPro" id="IPR001497">
    <property type="entry name" value="MethylDNA_cys_MeTrfase_AS"/>
</dbReference>
<dbReference type="InterPro" id="IPR036388">
    <property type="entry name" value="WH-like_DNA-bd_sf"/>
</dbReference>
<reference evidence="11 12" key="1">
    <citation type="submission" date="2023-09" db="EMBL/GenBank/DDBJ databases">
        <authorList>
            <person name="Rey-Velasco X."/>
        </authorList>
    </citation>
    <scope>NUCLEOTIDE SEQUENCE [LARGE SCALE GENOMIC DNA]</scope>
    <source>
        <strain evidence="11 12">F394</strain>
    </source>
</reference>
<feature type="domain" description="Methylguanine DNA methyltransferase ribonuclease-like" evidence="10">
    <location>
        <begin position="7"/>
        <end position="71"/>
    </location>
</feature>
<keyword evidence="4 8" id="KW-0808">Transferase</keyword>
<dbReference type="Gene3D" id="1.10.10.10">
    <property type="entry name" value="Winged helix-like DNA-binding domain superfamily/Winged helix DNA-binding domain"/>
    <property type="match status" value="1"/>
</dbReference>
<evidence type="ECO:0000256" key="8">
    <source>
        <dbReference type="HAMAP-Rule" id="MF_00772"/>
    </source>
</evidence>
<name>A0ABU3BTL3_9BACT</name>
<evidence type="ECO:0000259" key="9">
    <source>
        <dbReference type="Pfam" id="PF01035"/>
    </source>
</evidence>
<dbReference type="InterPro" id="IPR008332">
    <property type="entry name" value="MethylG_MeTrfase_N"/>
</dbReference>
<dbReference type="PANTHER" id="PTHR10815">
    <property type="entry name" value="METHYLATED-DNA--PROTEIN-CYSTEINE METHYLTRANSFERASE"/>
    <property type="match status" value="1"/>
</dbReference>